<sequence>MVVVVPRVVLAGPDEHDLESAFEDRGAEVKRIRGVVSADTLRDAGIETAELLVITDVEEATGIAVAKELNPELKAVAYVDRSLPEFLSGIADLAVDPDLMEPDVVATELLSRK</sequence>
<organism evidence="1 2">
    <name type="scientific">Halopenitus salinus</name>
    <dbReference type="NCBI Taxonomy" id="1198295"/>
    <lineage>
        <taxon>Archaea</taxon>
        <taxon>Methanobacteriati</taxon>
        <taxon>Methanobacteriota</taxon>
        <taxon>Stenosarchaea group</taxon>
        <taxon>Halobacteria</taxon>
        <taxon>Halobacteriales</taxon>
        <taxon>Haloferacaceae</taxon>
        <taxon>Halopenitus</taxon>
    </lineage>
</organism>
<comment type="caution">
    <text evidence="1">The sequence shown here is derived from an EMBL/GenBank/DDBJ whole genome shotgun (WGS) entry which is preliminary data.</text>
</comment>
<dbReference type="InterPro" id="IPR055550">
    <property type="entry name" value="DUF7126"/>
</dbReference>
<protein>
    <submittedName>
        <fullName evidence="1">CTP synthetase</fullName>
    </submittedName>
</protein>
<gene>
    <name evidence="1" type="ORF">ACFQE9_03700</name>
</gene>
<accession>A0ABD5UV85</accession>
<proteinExistence type="predicted"/>
<dbReference type="Pfam" id="PF23443">
    <property type="entry name" value="DUF7126"/>
    <property type="match status" value="1"/>
</dbReference>
<evidence type="ECO:0000313" key="1">
    <source>
        <dbReference type="EMBL" id="MFC6891724.1"/>
    </source>
</evidence>
<dbReference type="RefSeq" id="WP_379740504.1">
    <property type="nucleotide sequence ID" value="NZ_JBHSVN010000001.1"/>
</dbReference>
<name>A0ABD5UV85_9EURY</name>
<evidence type="ECO:0000313" key="2">
    <source>
        <dbReference type="Proteomes" id="UP001596296"/>
    </source>
</evidence>
<dbReference type="EMBL" id="JBHSXL010000003">
    <property type="protein sequence ID" value="MFC6891724.1"/>
    <property type="molecule type" value="Genomic_DNA"/>
</dbReference>
<dbReference type="AlphaFoldDB" id="A0ABD5UV85"/>
<dbReference type="Proteomes" id="UP001596296">
    <property type="component" value="Unassembled WGS sequence"/>
</dbReference>
<dbReference type="Gene3D" id="3.40.50.720">
    <property type="entry name" value="NAD(P)-binding Rossmann-like Domain"/>
    <property type="match status" value="1"/>
</dbReference>
<reference evidence="1 2" key="1">
    <citation type="journal article" date="2019" name="Int. J. Syst. Evol. Microbiol.">
        <title>The Global Catalogue of Microorganisms (GCM) 10K type strain sequencing project: providing services to taxonomists for standard genome sequencing and annotation.</title>
        <authorList>
            <consortium name="The Broad Institute Genomics Platform"/>
            <consortium name="The Broad Institute Genome Sequencing Center for Infectious Disease"/>
            <person name="Wu L."/>
            <person name="Ma J."/>
        </authorList>
    </citation>
    <scope>NUCLEOTIDE SEQUENCE [LARGE SCALE GENOMIC DNA]</scope>
    <source>
        <strain evidence="1 2">SKJ47</strain>
    </source>
</reference>
<keyword evidence="2" id="KW-1185">Reference proteome</keyword>